<dbReference type="SUPFAM" id="SSF54637">
    <property type="entry name" value="Thioesterase/thiol ester dehydrase-isomerase"/>
    <property type="match status" value="1"/>
</dbReference>
<dbReference type="PANTHER" id="PTHR43664">
    <property type="entry name" value="MONOAMINE OXIDASE-RELATED"/>
    <property type="match status" value="1"/>
</dbReference>
<dbReference type="RefSeq" id="WP_185056907.1">
    <property type="nucleotide sequence ID" value="NZ_BAABIX010000043.1"/>
</dbReference>
<dbReference type="PANTHER" id="PTHR43664:SF1">
    <property type="entry name" value="BETA-METHYLMALYL-COA DEHYDRATASE"/>
    <property type="match status" value="1"/>
</dbReference>
<dbReference type="CDD" id="cd03451">
    <property type="entry name" value="FkbR2"/>
    <property type="match status" value="1"/>
</dbReference>
<evidence type="ECO:0000313" key="2">
    <source>
        <dbReference type="Proteomes" id="UP000578449"/>
    </source>
</evidence>
<comment type="caution">
    <text evidence="1">The sequence shown here is derived from an EMBL/GenBank/DDBJ whole genome shotgun (WGS) entry which is preliminary data.</text>
</comment>
<proteinExistence type="predicted"/>
<dbReference type="Gene3D" id="3.10.129.10">
    <property type="entry name" value="Hotdog Thioesterase"/>
    <property type="match status" value="1"/>
</dbReference>
<dbReference type="InterPro" id="IPR048274">
    <property type="entry name" value="MC_hydratase"/>
</dbReference>
<dbReference type="EMBL" id="JACHGN010000036">
    <property type="protein sequence ID" value="MBB5140113.1"/>
    <property type="molecule type" value="Genomic_DNA"/>
</dbReference>
<dbReference type="GO" id="GO:0016829">
    <property type="term" value="F:lyase activity"/>
    <property type="evidence" value="ECO:0007669"/>
    <property type="project" value="InterPro"/>
</dbReference>
<dbReference type="InterPro" id="IPR052342">
    <property type="entry name" value="MCH/BMMD"/>
</dbReference>
<name>A0A840PPW7_9ACTN</name>
<accession>A0A840PPW7</accession>
<organism evidence="1 2">
    <name type="scientific">Thermocatellispora tengchongensis</name>
    <dbReference type="NCBI Taxonomy" id="1073253"/>
    <lineage>
        <taxon>Bacteria</taxon>
        <taxon>Bacillati</taxon>
        <taxon>Actinomycetota</taxon>
        <taxon>Actinomycetes</taxon>
        <taxon>Streptosporangiales</taxon>
        <taxon>Streptosporangiaceae</taxon>
        <taxon>Thermocatellispora</taxon>
    </lineage>
</organism>
<dbReference type="AlphaFoldDB" id="A0A840PPW7"/>
<gene>
    <name evidence="1" type="ORF">HNP84_009878</name>
</gene>
<dbReference type="InterPro" id="IPR029069">
    <property type="entry name" value="HotDog_dom_sf"/>
</dbReference>
<dbReference type="Pfam" id="PF19315">
    <property type="entry name" value="MC_hydratase"/>
    <property type="match status" value="1"/>
</dbReference>
<keyword evidence="2" id="KW-1185">Reference proteome</keyword>
<evidence type="ECO:0000313" key="1">
    <source>
        <dbReference type="EMBL" id="MBB5140113.1"/>
    </source>
</evidence>
<protein>
    <submittedName>
        <fullName evidence="1">Acyl dehydratase</fullName>
    </submittedName>
</protein>
<dbReference type="Proteomes" id="UP000578449">
    <property type="component" value="Unassembled WGS sequence"/>
</dbReference>
<reference evidence="1 2" key="1">
    <citation type="submission" date="2020-08" db="EMBL/GenBank/DDBJ databases">
        <title>Genomic Encyclopedia of Type Strains, Phase IV (KMG-IV): sequencing the most valuable type-strain genomes for metagenomic binning, comparative biology and taxonomic classification.</title>
        <authorList>
            <person name="Goeker M."/>
        </authorList>
    </citation>
    <scope>NUCLEOTIDE SEQUENCE [LARGE SCALE GENOMIC DNA]</scope>
    <source>
        <strain evidence="1 2">DSM 45615</strain>
    </source>
</reference>
<sequence>MPYTSPDNYFEHFTAGDRYEHVRGRTVSNVDNLWLTLTTLNTAQGHFNLDYIHRASGGLFTERLVMGGATLAIVIGLTAEDMSENALADLGLTGVRLPAPVYRGDTLYAHSEVVELSDAGDRPDAGVMTYRFTGRKGDGTVVVEGTRRVLLKRFSHWAERDGHVAEPEETA</sequence>